<reference evidence="2" key="1">
    <citation type="journal article" date="2018" name="BMC Genomics">
        <title>Genomic insights into host adaptation between the wheat stripe rust pathogen (Puccinia striiformis f. sp. tritici) and the barley stripe rust pathogen (Puccinia striiformis f. sp. hordei).</title>
        <authorList>
            <person name="Xia C."/>
            <person name="Wang M."/>
            <person name="Yin C."/>
            <person name="Cornejo O.E."/>
            <person name="Hulbert S.H."/>
            <person name="Chen X."/>
        </authorList>
    </citation>
    <scope>NUCLEOTIDE SEQUENCE [LARGE SCALE GENOMIC DNA]</scope>
    <source>
        <strain evidence="2">93-210</strain>
    </source>
</reference>
<dbReference type="Proteomes" id="UP001060170">
    <property type="component" value="Chromosome 2"/>
</dbReference>
<gene>
    <name evidence="1" type="ORF">MJO28_001675</name>
</gene>
<name>A0ACC0EVB3_9BASI</name>
<proteinExistence type="predicted"/>
<protein>
    <submittedName>
        <fullName evidence="1">Uncharacterized protein</fullName>
    </submittedName>
</protein>
<dbReference type="EMBL" id="CM045866">
    <property type="protein sequence ID" value="KAI7961186.1"/>
    <property type="molecule type" value="Genomic_DNA"/>
</dbReference>
<comment type="caution">
    <text evidence="1">The sequence shown here is derived from an EMBL/GenBank/DDBJ whole genome shotgun (WGS) entry which is preliminary data.</text>
</comment>
<evidence type="ECO:0000313" key="1">
    <source>
        <dbReference type="EMBL" id="KAI7961186.1"/>
    </source>
</evidence>
<reference evidence="2" key="2">
    <citation type="journal article" date="2018" name="Mol. Plant Microbe Interact.">
        <title>Genome sequence resources for the wheat stripe rust pathogen (Puccinia striiformis f. sp. tritici) and the barley stripe rust pathogen (Puccinia striiformis f. sp. hordei).</title>
        <authorList>
            <person name="Xia C."/>
            <person name="Wang M."/>
            <person name="Yin C."/>
            <person name="Cornejo O.E."/>
            <person name="Hulbert S.H."/>
            <person name="Chen X."/>
        </authorList>
    </citation>
    <scope>NUCLEOTIDE SEQUENCE [LARGE SCALE GENOMIC DNA]</scope>
    <source>
        <strain evidence="2">93-210</strain>
    </source>
</reference>
<evidence type="ECO:0000313" key="2">
    <source>
        <dbReference type="Proteomes" id="UP001060170"/>
    </source>
</evidence>
<sequence>MRAKDQLHPLLSELMISPHGLQILNNKQTQSGLLAGPFRLITLNSMRASDEIMDKQSRQILFDIDSAYQEFYKSLT</sequence>
<accession>A0ACC0EVB3</accession>
<reference evidence="1 2" key="3">
    <citation type="journal article" date="2022" name="Microbiol. Spectr.">
        <title>Folding features and dynamics of 3D genome architecture in plant fungal pathogens.</title>
        <authorList>
            <person name="Xia C."/>
        </authorList>
    </citation>
    <scope>NUCLEOTIDE SEQUENCE [LARGE SCALE GENOMIC DNA]</scope>
    <source>
        <strain evidence="1 2">93-210</strain>
    </source>
</reference>
<keyword evidence="2" id="KW-1185">Reference proteome</keyword>
<organism evidence="1 2">
    <name type="scientific">Puccinia striiformis f. sp. tritici</name>
    <dbReference type="NCBI Taxonomy" id="168172"/>
    <lineage>
        <taxon>Eukaryota</taxon>
        <taxon>Fungi</taxon>
        <taxon>Dikarya</taxon>
        <taxon>Basidiomycota</taxon>
        <taxon>Pucciniomycotina</taxon>
        <taxon>Pucciniomycetes</taxon>
        <taxon>Pucciniales</taxon>
        <taxon>Pucciniaceae</taxon>
        <taxon>Puccinia</taxon>
    </lineage>
</organism>